<dbReference type="InterPro" id="IPR029767">
    <property type="entry name" value="WecB-like"/>
</dbReference>
<dbReference type="InterPro" id="IPR003331">
    <property type="entry name" value="UDP_GlcNAc_Epimerase_2_dom"/>
</dbReference>
<protein>
    <recommendedName>
        <fullName evidence="3">UDP-N-acetylglucosamine 2-epimerase (non-hydrolyzing)</fullName>
        <ecNumber evidence="3">5.1.3.14</ecNumber>
    </recommendedName>
</protein>
<reference evidence="7" key="1">
    <citation type="journal article" date="2019" name="Int. J. Syst. Evol. Microbiol.">
        <title>The Global Catalogue of Microorganisms (GCM) 10K type strain sequencing project: providing services to taxonomists for standard genome sequencing and annotation.</title>
        <authorList>
            <consortium name="The Broad Institute Genomics Platform"/>
            <consortium name="The Broad Institute Genome Sequencing Center for Infectious Disease"/>
            <person name="Wu L."/>
            <person name="Ma J."/>
        </authorList>
    </citation>
    <scope>NUCLEOTIDE SEQUENCE [LARGE SCALE GENOMIC DNA]</scope>
    <source>
        <strain evidence="7">NBRC 113072</strain>
    </source>
</reference>
<accession>A0ABQ6IVR9</accession>
<dbReference type="PANTHER" id="PTHR43174">
    <property type="entry name" value="UDP-N-ACETYLGLUCOSAMINE 2-EPIMERASE"/>
    <property type="match status" value="1"/>
</dbReference>
<keyword evidence="1 4" id="KW-0413">Isomerase</keyword>
<organism evidence="6 7">
    <name type="scientific">Mobilicoccus caccae</name>
    <dbReference type="NCBI Taxonomy" id="1859295"/>
    <lineage>
        <taxon>Bacteria</taxon>
        <taxon>Bacillati</taxon>
        <taxon>Actinomycetota</taxon>
        <taxon>Actinomycetes</taxon>
        <taxon>Micrococcales</taxon>
        <taxon>Dermatophilaceae</taxon>
        <taxon>Mobilicoccus</taxon>
    </lineage>
</organism>
<dbReference type="Proteomes" id="UP001157126">
    <property type="component" value="Unassembled WGS sequence"/>
</dbReference>
<comment type="caution">
    <text evidence="6">The sequence shown here is derived from an EMBL/GenBank/DDBJ whole genome shotgun (WGS) entry which is preliminary data.</text>
</comment>
<evidence type="ECO:0000313" key="7">
    <source>
        <dbReference type="Proteomes" id="UP001157126"/>
    </source>
</evidence>
<evidence type="ECO:0000313" key="6">
    <source>
        <dbReference type="EMBL" id="GMA42020.1"/>
    </source>
</evidence>
<keyword evidence="7" id="KW-1185">Reference proteome</keyword>
<comment type="similarity">
    <text evidence="2 4">Belongs to the UDP-N-acetylglucosamine 2-epimerase family.</text>
</comment>
<evidence type="ECO:0000256" key="2">
    <source>
        <dbReference type="ARBA" id="ARBA00038209"/>
    </source>
</evidence>
<dbReference type="Pfam" id="PF02350">
    <property type="entry name" value="Epimerase_2"/>
    <property type="match status" value="1"/>
</dbReference>
<gene>
    <name evidence="6" type="ORF">GCM10025883_40650</name>
</gene>
<sequence>MPLHLNPAVRAAVVPRVGDLPNVDLRDPLDYVTFVDELRRATVVLTDSGGLQEEAPGLGVPVLVARDTTERPEAVEAGTARLIGTDEAEVLAHLTRLFDDAVAYEAMATAVNPYGDGRACGRCADALEHLLGLGERAADFIPGDSPSVTRAA</sequence>
<feature type="domain" description="UDP-N-acetylglucosamine 2-epimerase" evidence="5">
    <location>
        <begin position="1"/>
        <end position="128"/>
    </location>
</feature>
<dbReference type="PANTHER" id="PTHR43174:SF2">
    <property type="entry name" value="UDP-N-ACETYLGLUCOSAMINE 2-EPIMERASE"/>
    <property type="match status" value="1"/>
</dbReference>
<evidence type="ECO:0000256" key="4">
    <source>
        <dbReference type="RuleBase" id="RU003513"/>
    </source>
</evidence>
<proteinExistence type="inferred from homology"/>
<name>A0ABQ6IVR9_9MICO</name>
<evidence type="ECO:0000259" key="5">
    <source>
        <dbReference type="Pfam" id="PF02350"/>
    </source>
</evidence>
<dbReference type="EMBL" id="BSUO01000001">
    <property type="protein sequence ID" value="GMA42020.1"/>
    <property type="molecule type" value="Genomic_DNA"/>
</dbReference>
<dbReference type="EC" id="5.1.3.14" evidence="3"/>
<dbReference type="SUPFAM" id="SSF53756">
    <property type="entry name" value="UDP-Glycosyltransferase/glycogen phosphorylase"/>
    <property type="match status" value="1"/>
</dbReference>
<evidence type="ECO:0000256" key="3">
    <source>
        <dbReference type="ARBA" id="ARBA00038858"/>
    </source>
</evidence>
<dbReference type="Gene3D" id="3.40.50.2000">
    <property type="entry name" value="Glycogen Phosphorylase B"/>
    <property type="match status" value="1"/>
</dbReference>
<evidence type="ECO:0000256" key="1">
    <source>
        <dbReference type="ARBA" id="ARBA00023235"/>
    </source>
</evidence>